<comment type="caution">
    <text evidence="1">The sequence shown here is derived from an EMBL/GenBank/DDBJ whole genome shotgun (WGS) entry which is preliminary data.</text>
</comment>
<gene>
    <name evidence="1" type="ORF">VSR83_18605</name>
</gene>
<name>A0ACC6RLA9_9BURK</name>
<evidence type="ECO:0000313" key="1">
    <source>
        <dbReference type="EMBL" id="MEM5402083.1"/>
    </source>
</evidence>
<sequence length="235" mass="26395">MCEAEPRSPATRCSTCSLRAVCMPHDLTSSELRQLDSIVHTTRHVRRGEALFRAFSPFQSLYAVRTGSFKTIVMHREGAEQVTGFQIPGEPLGLDGVCSGTHTCEAIALEDSTVCIIPFGQLEMLCHESPRMQRHLYALMSGEIVRESSLMMLLGTMTAEQRLATFLLDLAARFRARGYSAVQFHLKMRREEIGCFLGIKLETVSRMFSRFQREGLVEPNGKQIRIIDPEGLARI</sequence>
<organism evidence="1 2">
    <name type="scientific">Paraburkholderia unamae</name>
    <dbReference type="NCBI Taxonomy" id="219649"/>
    <lineage>
        <taxon>Bacteria</taxon>
        <taxon>Pseudomonadati</taxon>
        <taxon>Pseudomonadota</taxon>
        <taxon>Betaproteobacteria</taxon>
        <taxon>Burkholderiales</taxon>
        <taxon>Burkholderiaceae</taxon>
        <taxon>Paraburkholderia</taxon>
    </lineage>
</organism>
<proteinExistence type="predicted"/>
<dbReference type="EMBL" id="JAYMRU010000013">
    <property type="protein sequence ID" value="MEM5402083.1"/>
    <property type="molecule type" value="Genomic_DNA"/>
</dbReference>
<accession>A0ACC6RLA9</accession>
<keyword evidence="2" id="KW-1185">Reference proteome</keyword>
<protein>
    <submittedName>
        <fullName evidence="1">Helix-turn-helix domain-containing protein</fullName>
    </submittedName>
</protein>
<evidence type="ECO:0000313" key="2">
    <source>
        <dbReference type="Proteomes" id="UP001392318"/>
    </source>
</evidence>
<dbReference type="Proteomes" id="UP001392318">
    <property type="component" value="Unassembled WGS sequence"/>
</dbReference>
<reference evidence="1" key="1">
    <citation type="submission" date="2024-01" db="EMBL/GenBank/DDBJ databases">
        <title>The diversity of rhizobia nodulating Mimosa spp. in eleven states of Brazil covering several biomes is determined by host plant, location, and edaphic factors.</title>
        <authorList>
            <person name="Rouws L."/>
            <person name="Barauna A."/>
            <person name="Beukes C."/>
            <person name="De Faria S.M."/>
            <person name="Gross E."/>
            <person name="Dos Reis Junior F.B."/>
            <person name="Simon M."/>
            <person name="Maluk M."/>
            <person name="Odee D.W."/>
            <person name="Kenicer G."/>
            <person name="Young J.P.W."/>
            <person name="Reis V.M."/>
            <person name="Zilli J."/>
            <person name="James E.K."/>
        </authorList>
    </citation>
    <scope>NUCLEOTIDE SEQUENCE</scope>
    <source>
        <strain evidence="1">JPY452</strain>
    </source>
</reference>